<evidence type="ECO:0000256" key="10">
    <source>
        <dbReference type="PROSITE-ProRule" id="PRU00042"/>
    </source>
</evidence>
<feature type="region of interest" description="Disordered" evidence="12">
    <location>
        <begin position="587"/>
        <end position="617"/>
    </location>
</feature>
<evidence type="ECO:0000256" key="3">
    <source>
        <dbReference type="ARBA" id="ARBA00022737"/>
    </source>
</evidence>
<dbReference type="InterPro" id="IPR050457">
    <property type="entry name" value="ZnFinger_BTB_dom_contain"/>
</dbReference>
<reference evidence="16" key="1">
    <citation type="submission" date="2025-08" db="UniProtKB">
        <authorList>
            <consortium name="RefSeq"/>
        </authorList>
    </citation>
    <scope>IDENTIFICATION</scope>
    <source>
        <strain evidence="16">11010-0011.00</strain>
        <tissue evidence="16">Whole body</tissue>
    </source>
</reference>
<dbReference type="OrthoDB" id="4845755at2759"/>
<feature type="region of interest" description="Disordered" evidence="12">
    <location>
        <begin position="459"/>
        <end position="516"/>
    </location>
</feature>
<dbReference type="PROSITE" id="PS50097">
    <property type="entry name" value="BTB"/>
    <property type="match status" value="1"/>
</dbReference>
<feature type="compositionally biased region" description="Low complexity" evidence="12">
    <location>
        <begin position="172"/>
        <end position="192"/>
    </location>
</feature>
<dbReference type="GO" id="GO:0005634">
    <property type="term" value="C:nucleus"/>
    <property type="evidence" value="ECO:0007669"/>
    <property type="project" value="UniProtKB-SubCell"/>
</dbReference>
<keyword evidence="7" id="KW-0238">DNA-binding</keyword>
<evidence type="ECO:0000256" key="7">
    <source>
        <dbReference type="ARBA" id="ARBA00023125"/>
    </source>
</evidence>
<dbReference type="InterPro" id="IPR013087">
    <property type="entry name" value="Znf_C2H2_type"/>
</dbReference>
<feature type="region of interest" description="Disordered" evidence="12">
    <location>
        <begin position="339"/>
        <end position="395"/>
    </location>
</feature>
<evidence type="ECO:0000313" key="16">
    <source>
        <dbReference type="RefSeq" id="XP_030382432.1"/>
    </source>
</evidence>
<dbReference type="SMART" id="SM00355">
    <property type="entry name" value="ZnF_C2H2"/>
    <property type="match status" value="2"/>
</dbReference>
<dbReference type="InterPro" id="IPR000210">
    <property type="entry name" value="BTB/POZ_dom"/>
</dbReference>
<dbReference type="Gene3D" id="3.30.710.10">
    <property type="entry name" value="Potassium Channel Kv1.1, Chain A"/>
    <property type="match status" value="1"/>
</dbReference>
<feature type="compositionally biased region" description="Low complexity" evidence="12">
    <location>
        <begin position="587"/>
        <end position="611"/>
    </location>
</feature>
<dbReference type="GO" id="GO:0000981">
    <property type="term" value="F:DNA-binding transcription factor activity, RNA polymerase II-specific"/>
    <property type="evidence" value="ECO:0007669"/>
    <property type="project" value="TreeGrafter"/>
</dbReference>
<dbReference type="PROSITE" id="PS00028">
    <property type="entry name" value="ZINC_FINGER_C2H2_1"/>
    <property type="match status" value="2"/>
</dbReference>
<dbReference type="RefSeq" id="XP_030382432.1">
    <property type="nucleotide sequence ID" value="XM_030526572.1"/>
</dbReference>
<dbReference type="PANTHER" id="PTHR46105:SF5">
    <property type="entry name" value="ZINC FINGER AND BTB DOMAIN-CONTAINING PROTEIN 44 ISOFORM X1"/>
    <property type="match status" value="1"/>
</dbReference>
<evidence type="ECO:0000256" key="5">
    <source>
        <dbReference type="ARBA" id="ARBA00022833"/>
    </source>
</evidence>
<evidence type="ECO:0000256" key="2">
    <source>
        <dbReference type="ARBA" id="ARBA00022723"/>
    </source>
</evidence>
<dbReference type="Proteomes" id="UP000504634">
    <property type="component" value="Unplaced"/>
</dbReference>
<evidence type="ECO:0000256" key="1">
    <source>
        <dbReference type="ARBA" id="ARBA00004123"/>
    </source>
</evidence>
<dbReference type="GO" id="GO:0008270">
    <property type="term" value="F:zinc ion binding"/>
    <property type="evidence" value="ECO:0007669"/>
    <property type="project" value="UniProtKB-KW"/>
</dbReference>
<dbReference type="GeneID" id="115629958"/>
<feature type="compositionally biased region" description="Acidic residues" evidence="12">
    <location>
        <begin position="1"/>
        <end position="10"/>
    </location>
</feature>
<evidence type="ECO:0000256" key="4">
    <source>
        <dbReference type="ARBA" id="ARBA00022771"/>
    </source>
</evidence>
<keyword evidence="6" id="KW-0805">Transcription regulation</keyword>
<dbReference type="InterPro" id="IPR011333">
    <property type="entry name" value="SKP1/BTB/POZ_sf"/>
</dbReference>
<feature type="coiled-coil region" evidence="11">
    <location>
        <begin position="238"/>
        <end position="265"/>
    </location>
</feature>
<feature type="compositionally biased region" description="Basic and acidic residues" evidence="12">
    <location>
        <begin position="11"/>
        <end position="35"/>
    </location>
</feature>
<accession>A0A6J2U5L4</accession>
<gene>
    <name evidence="16" type="primary">LOC115629958</name>
</gene>
<evidence type="ECO:0000256" key="9">
    <source>
        <dbReference type="ARBA" id="ARBA00023242"/>
    </source>
</evidence>
<evidence type="ECO:0000256" key="12">
    <source>
        <dbReference type="SAM" id="MobiDB-lite"/>
    </source>
</evidence>
<feature type="compositionally biased region" description="Low complexity" evidence="12">
    <location>
        <begin position="357"/>
        <end position="389"/>
    </location>
</feature>
<evidence type="ECO:0000256" key="11">
    <source>
        <dbReference type="SAM" id="Coils"/>
    </source>
</evidence>
<feature type="domain" description="C2H2-type" evidence="14">
    <location>
        <begin position="631"/>
        <end position="659"/>
    </location>
</feature>
<evidence type="ECO:0000259" key="14">
    <source>
        <dbReference type="PROSITE" id="PS50157"/>
    </source>
</evidence>
<dbReference type="GO" id="GO:0000978">
    <property type="term" value="F:RNA polymerase II cis-regulatory region sequence-specific DNA binding"/>
    <property type="evidence" value="ECO:0007669"/>
    <property type="project" value="TreeGrafter"/>
</dbReference>
<feature type="compositionally biased region" description="Low complexity" evidence="12">
    <location>
        <begin position="479"/>
        <end position="501"/>
    </location>
</feature>
<keyword evidence="15" id="KW-1185">Reference proteome</keyword>
<feature type="region of interest" description="Disordered" evidence="12">
    <location>
        <begin position="211"/>
        <end position="235"/>
    </location>
</feature>
<feature type="region of interest" description="Disordered" evidence="12">
    <location>
        <begin position="1"/>
        <end position="44"/>
    </location>
</feature>
<keyword evidence="5" id="KW-0862">Zinc</keyword>
<dbReference type="CDD" id="cd18186">
    <property type="entry name" value="BTB_POZ_ZBTB_KLHL-like"/>
    <property type="match status" value="1"/>
</dbReference>
<keyword evidence="4 10" id="KW-0863">Zinc-finger</keyword>
<sequence>MEDDDEDEGEQQQKQRRQDKQPNDHEAAGQADRDSGSGSGRAAAVAQLPATISSSVMSTPPDVILEVGPAPATVRFVAHALVLGMHSGYLRSAIRLDETTTSGAGELLLYLGNVTAEQFAPLLTYMYTGYLDLNVDNIFAVLLATHVLHMPRALEICRSFLARAQTEGYLSSSSSSSNNSISNNNNNNNNNNAGAVSKIIRPIPSKATMPNFGFLPLPPPPPAPPPPPPPSAAAAAAAAAAAYKCAQQQQAVEEVEREEDEEDVEVFIDSNTITDNEAELDLDTQPNVEDADIDMDCNVSVVSSLESSAGSLNIERVDVQPKSLLAEAPEVMTTLATTTTATTTTVKPNPLQAKHLPPVVARVAPPAQMSSKSRNSRKQQQQQQQRKSSGGLQVAKAPIPAAQLDASSSTVGTAPAPAKFIIDVASCDGPVRFRRILNTAYGHKPDAYEATTAHLGEQRTQQSVSYSFHQQMAKTISSQQRQQQQQQQQQHQQQQQIHQQQNAEESENSGDATPQQHATIATATAATATTTHRKQQQTHELYVCIYCKHTFKSQYCYQKHAKRHLNPLSLSEKKSIAAAAILINGQPQPHQQQQPLAASSAAMETSTSPSSDTEQLLRREVRPLDMNVQYYPCKTCGSKFPSYYFVHKHRKLCHADEIENATATTTPTTASSTSALI</sequence>
<dbReference type="SMART" id="SM00225">
    <property type="entry name" value="BTB"/>
    <property type="match status" value="1"/>
</dbReference>
<keyword evidence="9" id="KW-0539">Nucleus</keyword>
<evidence type="ECO:0000313" key="15">
    <source>
        <dbReference type="Proteomes" id="UP000504634"/>
    </source>
</evidence>
<name>A0A6J2U5L4_DROLE</name>
<organism evidence="15 16">
    <name type="scientific">Drosophila lebanonensis</name>
    <name type="common">Fruit fly</name>
    <name type="synonym">Scaptodrosophila lebanonensis</name>
    <dbReference type="NCBI Taxonomy" id="7225"/>
    <lineage>
        <taxon>Eukaryota</taxon>
        <taxon>Metazoa</taxon>
        <taxon>Ecdysozoa</taxon>
        <taxon>Arthropoda</taxon>
        <taxon>Hexapoda</taxon>
        <taxon>Insecta</taxon>
        <taxon>Pterygota</taxon>
        <taxon>Neoptera</taxon>
        <taxon>Endopterygota</taxon>
        <taxon>Diptera</taxon>
        <taxon>Brachycera</taxon>
        <taxon>Muscomorpha</taxon>
        <taxon>Ephydroidea</taxon>
        <taxon>Drosophilidae</taxon>
        <taxon>Scaptodrosophila</taxon>
    </lineage>
</organism>
<evidence type="ECO:0000259" key="13">
    <source>
        <dbReference type="PROSITE" id="PS50097"/>
    </source>
</evidence>
<dbReference type="Pfam" id="PF00651">
    <property type="entry name" value="BTB"/>
    <property type="match status" value="1"/>
</dbReference>
<evidence type="ECO:0000256" key="8">
    <source>
        <dbReference type="ARBA" id="ARBA00023163"/>
    </source>
</evidence>
<feature type="compositionally biased region" description="Polar residues" evidence="12">
    <location>
        <begin position="459"/>
        <end position="478"/>
    </location>
</feature>
<keyword evidence="11" id="KW-0175">Coiled coil</keyword>
<keyword evidence="3" id="KW-0677">Repeat</keyword>
<feature type="domain" description="BTB" evidence="13">
    <location>
        <begin position="61"/>
        <end position="135"/>
    </location>
</feature>
<dbReference type="PROSITE" id="PS50157">
    <property type="entry name" value="ZINC_FINGER_C2H2_2"/>
    <property type="match status" value="1"/>
</dbReference>
<dbReference type="SUPFAM" id="SSF54695">
    <property type="entry name" value="POZ domain"/>
    <property type="match status" value="1"/>
</dbReference>
<protein>
    <submittedName>
        <fullName evidence="16">AF4/FMR2 family member 4</fullName>
    </submittedName>
</protein>
<dbReference type="AlphaFoldDB" id="A0A6J2U5L4"/>
<keyword evidence="8" id="KW-0804">Transcription</keyword>
<keyword evidence="2" id="KW-0479">Metal-binding</keyword>
<feature type="compositionally biased region" description="Pro residues" evidence="12">
    <location>
        <begin position="216"/>
        <end position="231"/>
    </location>
</feature>
<evidence type="ECO:0000256" key="6">
    <source>
        <dbReference type="ARBA" id="ARBA00023015"/>
    </source>
</evidence>
<proteinExistence type="predicted"/>
<comment type="subcellular location">
    <subcellularLocation>
        <location evidence="1">Nucleus</location>
    </subcellularLocation>
</comment>
<dbReference type="PANTHER" id="PTHR46105">
    <property type="entry name" value="AGAP004733-PA"/>
    <property type="match status" value="1"/>
</dbReference>
<feature type="region of interest" description="Disordered" evidence="12">
    <location>
        <begin position="172"/>
        <end position="195"/>
    </location>
</feature>